<organism evidence="3 4">
    <name type="scientific">Dreissena polymorpha</name>
    <name type="common">Zebra mussel</name>
    <name type="synonym">Mytilus polymorpha</name>
    <dbReference type="NCBI Taxonomy" id="45954"/>
    <lineage>
        <taxon>Eukaryota</taxon>
        <taxon>Metazoa</taxon>
        <taxon>Spiralia</taxon>
        <taxon>Lophotrochozoa</taxon>
        <taxon>Mollusca</taxon>
        <taxon>Bivalvia</taxon>
        <taxon>Autobranchia</taxon>
        <taxon>Heteroconchia</taxon>
        <taxon>Euheterodonta</taxon>
        <taxon>Imparidentia</taxon>
        <taxon>Neoheterodontei</taxon>
        <taxon>Myida</taxon>
        <taxon>Dreissenoidea</taxon>
        <taxon>Dreissenidae</taxon>
        <taxon>Dreissena</taxon>
    </lineage>
</organism>
<name>A0A9D4CYH2_DREPO</name>
<feature type="transmembrane region" description="Helical" evidence="2">
    <location>
        <begin position="152"/>
        <end position="170"/>
    </location>
</feature>
<dbReference type="OrthoDB" id="291792at2759"/>
<keyword evidence="2" id="KW-1133">Transmembrane helix</keyword>
<keyword evidence="4" id="KW-1185">Reference proteome</keyword>
<keyword evidence="2" id="KW-0812">Transmembrane</keyword>
<accession>A0A9D4CYH2</accession>
<proteinExistence type="predicted"/>
<keyword evidence="2" id="KW-0472">Membrane</keyword>
<feature type="transmembrane region" description="Helical" evidence="2">
    <location>
        <begin position="328"/>
        <end position="347"/>
    </location>
</feature>
<dbReference type="AlphaFoldDB" id="A0A9D4CYH2"/>
<reference evidence="3" key="2">
    <citation type="submission" date="2020-11" db="EMBL/GenBank/DDBJ databases">
        <authorList>
            <person name="McCartney M.A."/>
            <person name="Auch B."/>
            <person name="Kono T."/>
            <person name="Mallez S."/>
            <person name="Becker A."/>
            <person name="Gohl D.M."/>
            <person name="Silverstein K.A.T."/>
            <person name="Koren S."/>
            <person name="Bechman K.B."/>
            <person name="Herman A."/>
            <person name="Abrahante J.E."/>
            <person name="Garbe J."/>
        </authorList>
    </citation>
    <scope>NUCLEOTIDE SEQUENCE</scope>
    <source>
        <strain evidence="3">Duluth1</strain>
        <tissue evidence="3">Whole animal</tissue>
    </source>
</reference>
<protein>
    <recommendedName>
        <fullName evidence="5">Transmembrane protein 135 N-terminal domain-containing protein</fullName>
    </recommendedName>
</protein>
<feature type="compositionally biased region" description="Basic and acidic residues" evidence="1">
    <location>
        <begin position="8"/>
        <end position="17"/>
    </location>
</feature>
<evidence type="ECO:0000313" key="3">
    <source>
        <dbReference type="EMBL" id="KAH3735330.1"/>
    </source>
</evidence>
<sequence length="439" mass="49988">MDMTSLETIREHTREPRVFPAGAPMNNSGETTDDDDADEDVPLDLVSKRARQFLGRFLKGFSSGLGVYSGIKIVTALMRNPFRQSLPIIRTELLAKDSFRFAAFLGLYPSLYDLALELLEQYRRKRDDWNSALAGGLAGLAIVVEDRTRRRIYCLFAIARAIGAVVSTLVRRGLLPAMPYSETMLFCSCTSFLVYCTALKPQYLLTGYYKSVLKWSRDYTDRKLTTLFRQPGPDFLTCSDVGLHEGSCMRHAVTDFTRSLPAFAKLYLPIHLAPIIFFKYKLFLKRPMRLLKAFLKNIVFSTAFLATMVMLAKYGICLLRNFRHAPPPLPGWIPALAGIVAGLGVLFERTNRRRELSLFLIPHTLYAVYLWAKERGVISHWRNSSILIFALAMVPIMHAYEREPESLNLLLHSALKYFVGKRISTVERQKRRTVSEMST</sequence>
<feature type="transmembrane region" description="Helical" evidence="2">
    <location>
        <begin position="266"/>
        <end position="282"/>
    </location>
</feature>
<comment type="caution">
    <text evidence="3">The sequence shown here is derived from an EMBL/GenBank/DDBJ whole genome shotgun (WGS) entry which is preliminary data.</text>
</comment>
<gene>
    <name evidence="3" type="ORF">DPMN_041821</name>
</gene>
<evidence type="ECO:0000256" key="1">
    <source>
        <dbReference type="SAM" id="MobiDB-lite"/>
    </source>
</evidence>
<dbReference type="EMBL" id="JAIWYP010000011">
    <property type="protein sequence ID" value="KAH3735330.1"/>
    <property type="molecule type" value="Genomic_DNA"/>
</dbReference>
<evidence type="ECO:0000313" key="4">
    <source>
        <dbReference type="Proteomes" id="UP000828390"/>
    </source>
</evidence>
<feature type="region of interest" description="Disordered" evidence="1">
    <location>
        <begin position="1"/>
        <end position="38"/>
    </location>
</feature>
<feature type="transmembrane region" description="Helical" evidence="2">
    <location>
        <begin position="294"/>
        <end position="316"/>
    </location>
</feature>
<evidence type="ECO:0000256" key="2">
    <source>
        <dbReference type="SAM" id="Phobius"/>
    </source>
</evidence>
<dbReference type="PANTHER" id="PTHR12459">
    <property type="entry name" value="TRANSMEMBRANE PROTEIN 135-RELATED"/>
    <property type="match status" value="1"/>
</dbReference>
<reference evidence="3" key="1">
    <citation type="journal article" date="2019" name="bioRxiv">
        <title>The Genome of the Zebra Mussel, Dreissena polymorpha: A Resource for Invasive Species Research.</title>
        <authorList>
            <person name="McCartney M.A."/>
            <person name="Auch B."/>
            <person name="Kono T."/>
            <person name="Mallez S."/>
            <person name="Zhang Y."/>
            <person name="Obille A."/>
            <person name="Becker A."/>
            <person name="Abrahante J.E."/>
            <person name="Garbe J."/>
            <person name="Badalamenti J.P."/>
            <person name="Herman A."/>
            <person name="Mangelson H."/>
            <person name="Liachko I."/>
            <person name="Sullivan S."/>
            <person name="Sone E.D."/>
            <person name="Koren S."/>
            <person name="Silverstein K.A.T."/>
            <person name="Beckman K.B."/>
            <person name="Gohl D.M."/>
        </authorList>
    </citation>
    <scope>NUCLEOTIDE SEQUENCE</scope>
    <source>
        <strain evidence="3">Duluth1</strain>
        <tissue evidence="3">Whole animal</tissue>
    </source>
</reference>
<dbReference type="Proteomes" id="UP000828390">
    <property type="component" value="Unassembled WGS sequence"/>
</dbReference>
<evidence type="ECO:0008006" key="5">
    <source>
        <dbReference type="Google" id="ProtNLM"/>
    </source>
</evidence>
<dbReference type="PANTHER" id="PTHR12459:SF6">
    <property type="entry name" value="GB|AAD46013.1"/>
    <property type="match status" value="1"/>
</dbReference>
<dbReference type="InterPro" id="IPR026749">
    <property type="entry name" value="Tmem135"/>
</dbReference>